<dbReference type="InterPro" id="IPR008972">
    <property type="entry name" value="Cupredoxin"/>
</dbReference>
<name>A0A2X4TUF5_9NOCA</name>
<dbReference type="PROSITE" id="PS51257">
    <property type="entry name" value="PROKAR_LIPOPROTEIN"/>
    <property type="match status" value="1"/>
</dbReference>
<dbReference type="Proteomes" id="UP000249091">
    <property type="component" value="Chromosome 1"/>
</dbReference>
<sequence>MLRRSRIGSWAITGGIAAATLTGCAGADVPDAVIEISNVQFSPMDATVEVGDTVEWRFDDGGLLHHVESPGEFDSGITGEGTFSYTFDRPGTYTYTCSIHPYMTGTVTVR</sequence>
<keyword evidence="4" id="KW-1185">Reference proteome</keyword>
<reference evidence="3 4" key="1">
    <citation type="submission" date="2018-06" db="EMBL/GenBank/DDBJ databases">
        <authorList>
            <consortium name="Pathogen Informatics"/>
            <person name="Doyle S."/>
        </authorList>
    </citation>
    <scope>NUCLEOTIDE SEQUENCE [LARGE SCALE GENOMIC DNA]</scope>
    <source>
        <strain evidence="3 4">NCTC10994</strain>
    </source>
</reference>
<proteinExistence type="predicted"/>
<gene>
    <name evidence="3" type="primary">mauC</name>
    <name evidence="3" type="ORF">NCTC10994_01861</name>
</gene>
<keyword evidence="1" id="KW-0732">Signal</keyword>
<dbReference type="Pfam" id="PF13473">
    <property type="entry name" value="Cupredoxin_1"/>
    <property type="match status" value="1"/>
</dbReference>
<feature type="chain" id="PRO_5039543034" evidence="1">
    <location>
        <begin position="28"/>
        <end position="110"/>
    </location>
</feature>
<dbReference type="SUPFAM" id="SSF49503">
    <property type="entry name" value="Cupredoxins"/>
    <property type="match status" value="1"/>
</dbReference>
<feature type="signal peptide" evidence="1">
    <location>
        <begin position="1"/>
        <end position="27"/>
    </location>
</feature>
<dbReference type="Gene3D" id="2.60.40.420">
    <property type="entry name" value="Cupredoxins - blue copper proteins"/>
    <property type="match status" value="1"/>
</dbReference>
<dbReference type="PANTHER" id="PTHR36507:SF1">
    <property type="entry name" value="BLL1555 PROTEIN"/>
    <property type="match status" value="1"/>
</dbReference>
<dbReference type="InterPro" id="IPR052721">
    <property type="entry name" value="ET_Amicyanin"/>
</dbReference>
<evidence type="ECO:0000313" key="4">
    <source>
        <dbReference type="Proteomes" id="UP000249091"/>
    </source>
</evidence>
<dbReference type="STRING" id="1219011.GCA_001895045_02954"/>
<organism evidence="3 4">
    <name type="scientific">Rhodococcus coprophilus</name>
    <dbReference type="NCBI Taxonomy" id="38310"/>
    <lineage>
        <taxon>Bacteria</taxon>
        <taxon>Bacillati</taxon>
        <taxon>Actinomycetota</taxon>
        <taxon>Actinomycetes</taxon>
        <taxon>Mycobacteriales</taxon>
        <taxon>Nocardiaceae</taxon>
        <taxon>Rhodococcus</taxon>
    </lineage>
</organism>
<dbReference type="InterPro" id="IPR028096">
    <property type="entry name" value="EfeO_Cupredoxin"/>
</dbReference>
<evidence type="ECO:0000259" key="2">
    <source>
        <dbReference type="Pfam" id="PF13473"/>
    </source>
</evidence>
<dbReference type="EMBL" id="LS483468">
    <property type="protein sequence ID" value="SQI31057.1"/>
    <property type="molecule type" value="Genomic_DNA"/>
</dbReference>
<dbReference type="KEGG" id="rcr:NCTC10994_01861"/>
<dbReference type="AlphaFoldDB" id="A0A2X4TUF5"/>
<dbReference type="RefSeq" id="WP_072702035.1">
    <property type="nucleotide sequence ID" value="NZ_JAFBBL010000001.1"/>
</dbReference>
<accession>A0A2X4TUF5</accession>
<evidence type="ECO:0000256" key="1">
    <source>
        <dbReference type="SAM" id="SignalP"/>
    </source>
</evidence>
<evidence type="ECO:0000313" key="3">
    <source>
        <dbReference type="EMBL" id="SQI31057.1"/>
    </source>
</evidence>
<dbReference type="PANTHER" id="PTHR36507">
    <property type="entry name" value="BLL1555 PROTEIN"/>
    <property type="match status" value="1"/>
</dbReference>
<feature type="domain" description="EfeO-type cupredoxin-like" evidence="2">
    <location>
        <begin position="26"/>
        <end position="109"/>
    </location>
</feature>
<protein>
    <submittedName>
        <fullName evidence="3">Blue copper protein</fullName>
    </submittedName>
</protein>